<dbReference type="EMBL" id="CASHTH010002259">
    <property type="protein sequence ID" value="CAI8027123.1"/>
    <property type="molecule type" value="Genomic_DNA"/>
</dbReference>
<evidence type="ECO:0000313" key="2">
    <source>
        <dbReference type="EMBL" id="CAI8027123.1"/>
    </source>
</evidence>
<feature type="chain" id="PRO_5041457513" description="VWFA domain-containing protein" evidence="1">
    <location>
        <begin position="18"/>
        <end position="261"/>
    </location>
</feature>
<reference evidence="2" key="1">
    <citation type="submission" date="2023-03" db="EMBL/GenBank/DDBJ databases">
        <authorList>
            <person name="Steffen K."/>
            <person name="Cardenas P."/>
        </authorList>
    </citation>
    <scope>NUCLEOTIDE SEQUENCE</scope>
</reference>
<name>A0AA35SDD6_GEOBA</name>
<evidence type="ECO:0000256" key="1">
    <source>
        <dbReference type="SAM" id="SignalP"/>
    </source>
</evidence>
<dbReference type="Proteomes" id="UP001174909">
    <property type="component" value="Unassembled WGS sequence"/>
</dbReference>
<proteinExistence type="predicted"/>
<organism evidence="2 3">
    <name type="scientific">Geodia barretti</name>
    <name type="common">Barrett's horny sponge</name>
    <dbReference type="NCBI Taxonomy" id="519541"/>
    <lineage>
        <taxon>Eukaryota</taxon>
        <taxon>Metazoa</taxon>
        <taxon>Porifera</taxon>
        <taxon>Demospongiae</taxon>
        <taxon>Heteroscleromorpha</taxon>
        <taxon>Tetractinellida</taxon>
        <taxon>Astrophorina</taxon>
        <taxon>Geodiidae</taxon>
        <taxon>Geodia</taxon>
    </lineage>
</organism>
<accession>A0AA35SDD6</accession>
<evidence type="ECO:0008006" key="4">
    <source>
        <dbReference type="Google" id="ProtNLM"/>
    </source>
</evidence>
<dbReference type="AlphaFoldDB" id="A0AA35SDD6"/>
<keyword evidence="3" id="KW-1185">Reference proteome</keyword>
<evidence type="ECO:0000313" key="3">
    <source>
        <dbReference type="Proteomes" id="UP001174909"/>
    </source>
</evidence>
<gene>
    <name evidence="2" type="ORF">GBAR_LOCUS15526</name>
</gene>
<keyword evidence="1" id="KW-0732">Signal</keyword>
<feature type="signal peptide" evidence="1">
    <location>
        <begin position="1"/>
        <end position="17"/>
    </location>
</feature>
<protein>
    <recommendedName>
        <fullName evidence="4">VWFA domain-containing protein</fullName>
    </recommendedName>
</protein>
<sequence>MHLLAAIGFALIAAASCQLPCNSQLRLLPAFENLFSHCECSYSQWSEWKVVSGSSTPVPNSQCESGHVITEERVQSVLSGMCDEKKETRTICEPNLVDQIIMALGLGSMGQMVTPGAPGLINPSFRLGQPSNSLSVRPGSPGSPGVPQPLVYEPLALTTQCDDTRKVCQHVTVPHGKRSVREELKRPINRQRRATVEPEPLPFKPTKFNVKEHGHRYRRQTRCGATSTQYILFVLDSSGSVKLNDFNRVTAVLSELVLFLL</sequence>
<comment type="caution">
    <text evidence="2">The sequence shown here is derived from an EMBL/GenBank/DDBJ whole genome shotgun (WGS) entry which is preliminary data.</text>
</comment>